<dbReference type="OrthoDB" id="9150437at2"/>
<dbReference type="PANTHER" id="PTHR22911:SF137">
    <property type="entry name" value="SOLUTE CARRIER FAMILY 35 MEMBER G2-RELATED"/>
    <property type="match status" value="1"/>
</dbReference>
<dbReference type="EMBL" id="CP028901">
    <property type="protein sequence ID" value="AWB32854.1"/>
    <property type="molecule type" value="Genomic_DNA"/>
</dbReference>
<sequence>MPSHSSQLGASMLAIHLVAFLFGMTGILGSLIEADPNTITFGRAAFAVLSLSPLLLLPALQSSRQSSAPQSSLPEEQVDDSHWSRLPARLQLIGYTGLSGLLLAVHWVTFFMSVKIAGVALATLGFSSFAAFITAIEWVIARGQISRADWLRTLGVTSGLVLMTPSFNLADENTYGFLLGLASGLSFAAMAVVNSRKLAGQNPIRIARNQNLIVALLLLPLALTHLPRISVVSWMWLAVLGILCTGLSHSLFVYSLKRLRVSMAGLVVALEPVYAIAVAWMLFAQVPQARTLLGGLLIVGSILGVRAATASRDHIRK</sequence>
<keyword evidence="4" id="KW-1185">Reference proteome</keyword>
<accession>A0A2R4XGF5</accession>
<feature type="transmembrane region" description="Helical" evidence="1">
    <location>
        <begin position="289"/>
        <end position="308"/>
    </location>
</feature>
<feature type="transmembrane region" description="Helical" evidence="1">
    <location>
        <begin position="261"/>
        <end position="283"/>
    </location>
</feature>
<feature type="domain" description="EamA" evidence="2">
    <location>
        <begin position="12"/>
        <end position="163"/>
    </location>
</feature>
<feature type="transmembrane region" description="Helical" evidence="1">
    <location>
        <begin position="175"/>
        <end position="194"/>
    </location>
</feature>
<dbReference type="InterPro" id="IPR037185">
    <property type="entry name" value="EmrE-like"/>
</dbReference>
<gene>
    <name evidence="3" type="ORF">DBV39_02980</name>
</gene>
<reference evidence="3 4" key="1">
    <citation type="submission" date="2018-04" db="EMBL/GenBank/DDBJ databases">
        <title>Bordetella sp. HZ20 isolated from seawater.</title>
        <authorList>
            <person name="Sun C."/>
        </authorList>
    </citation>
    <scope>NUCLEOTIDE SEQUENCE [LARGE SCALE GENOMIC DNA]</scope>
    <source>
        <strain evidence="3 4">HZ20</strain>
    </source>
</reference>
<feature type="domain" description="EamA" evidence="2">
    <location>
        <begin position="175"/>
        <end position="305"/>
    </location>
</feature>
<dbReference type="KEGG" id="boz:DBV39_02980"/>
<dbReference type="Pfam" id="PF00892">
    <property type="entry name" value="EamA"/>
    <property type="match status" value="2"/>
</dbReference>
<feature type="transmembrane region" description="Helical" evidence="1">
    <location>
        <begin position="232"/>
        <end position="254"/>
    </location>
</feature>
<keyword evidence="1" id="KW-0472">Membrane</keyword>
<protein>
    <submittedName>
        <fullName evidence="3">EamA family transporter</fullName>
    </submittedName>
</protein>
<dbReference type="AlphaFoldDB" id="A0A2R4XGF5"/>
<evidence type="ECO:0000259" key="2">
    <source>
        <dbReference type="Pfam" id="PF00892"/>
    </source>
</evidence>
<feature type="transmembrane region" description="Helical" evidence="1">
    <location>
        <begin position="116"/>
        <end position="138"/>
    </location>
</feature>
<dbReference type="SUPFAM" id="SSF103481">
    <property type="entry name" value="Multidrug resistance efflux transporter EmrE"/>
    <property type="match status" value="1"/>
</dbReference>
<dbReference type="RefSeq" id="WP_108620295.1">
    <property type="nucleotide sequence ID" value="NZ_CP028901.1"/>
</dbReference>
<dbReference type="PANTHER" id="PTHR22911">
    <property type="entry name" value="ACYL-MALONYL CONDENSING ENZYME-RELATED"/>
    <property type="match status" value="1"/>
</dbReference>
<feature type="transmembrane region" description="Helical" evidence="1">
    <location>
        <begin position="12"/>
        <end position="32"/>
    </location>
</feature>
<feature type="transmembrane region" description="Helical" evidence="1">
    <location>
        <begin position="206"/>
        <end position="226"/>
    </location>
</feature>
<dbReference type="GO" id="GO:0016020">
    <property type="term" value="C:membrane"/>
    <property type="evidence" value="ECO:0007669"/>
    <property type="project" value="InterPro"/>
</dbReference>
<keyword evidence="1" id="KW-1133">Transmembrane helix</keyword>
<dbReference type="Proteomes" id="UP000244571">
    <property type="component" value="Chromosome"/>
</dbReference>
<organism evidence="3 4">
    <name type="scientific">Orrella marina</name>
    <dbReference type="NCBI Taxonomy" id="2163011"/>
    <lineage>
        <taxon>Bacteria</taxon>
        <taxon>Pseudomonadati</taxon>
        <taxon>Pseudomonadota</taxon>
        <taxon>Betaproteobacteria</taxon>
        <taxon>Burkholderiales</taxon>
        <taxon>Alcaligenaceae</taxon>
        <taxon>Orrella</taxon>
    </lineage>
</organism>
<name>A0A2R4XGF5_9BURK</name>
<evidence type="ECO:0000256" key="1">
    <source>
        <dbReference type="SAM" id="Phobius"/>
    </source>
</evidence>
<feature type="transmembrane region" description="Helical" evidence="1">
    <location>
        <begin position="38"/>
        <end position="57"/>
    </location>
</feature>
<dbReference type="InterPro" id="IPR000620">
    <property type="entry name" value="EamA_dom"/>
</dbReference>
<evidence type="ECO:0000313" key="3">
    <source>
        <dbReference type="EMBL" id="AWB32854.1"/>
    </source>
</evidence>
<evidence type="ECO:0000313" key="4">
    <source>
        <dbReference type="Proteomes" id="UP000244571"/>
    </source>
</evidence>
<keyword evidence="1" id="KW-0812">Transmembrane</keyword>
<dbReference type="Gene3D" id="1.10.3730.20">
    <property type="match status" value="1"/>
</dbReference>
<feature type="transmembrane region" description="Helical" evidence="1">
    <location>
        <begin position="92"/>
        <end position="110"/>
    </location>
</feature>
<proteinExistence type="predicted"/>